<evidence type="ECO:0000313" key="1">
    <source>
        <dbReference type="EMBL" id="CAJ1372786.1"/>
    </source>
</evidence>
<comment type="caution">
    <text evidence="1">The sequence shown here is derived from an EMBL/GenBank/DDBJ whole genome shotgun (WGS) entry which is preliminary data.</text>
</comment>
<evidence type="ECO:0000313" key="2">
    <source>
        <dbReference type="Proteomes" id="UP001178507"/>
    </source>
</evidence>
<gene>
    <name evidence="1" type="ORF">EVOR1521_LOCUS2786</name>
</gene>
<dbReference type="AlphaFoldDB" id="A0AA36HPS6"/>
<sequence length="217" mass="23661">MVMKESSKDGCVKKYTADCENGGFIQEVACPGQEPTNTSKCLGGLTCSVSSRKTDISAEEKASVYVPKKGWIKLTSGKVVFKAVDPAKGRDLAPPPGNHNWHTEAGCYCCQTDYGFGENPFSMSSGRAAWESKGNGLQECMLAWRMIGNGMNHESPSETPFWGVLALIPEFIGTFADIMTGTIGRRLACAATCPLRKAKYEPNRYSFAKIQTDLDKY</sequence>
<name>A0AA36HPS6_9DINO</name>
<accession>A0AA36HPS6</accession>
<keyword evidence="2" id="KW-1185">Reference proteome</keyword>
<protein>
    <submittedName>
        <fullName evidence="1">Uncharacterized protein</fullName>
    </submittedName>
</protein>
<proteinExistence type="predicted"/>
<reference evidence="1" key="1">
    <citation type="submission" date="2023-08" db="EMBL/GenBank/DDBJ databases">
        <authorList>
            <person name="Chen Y."/>
            <person name="Shah S."/>
            <person name="Dougan E. K."/>
            <person name="Thang M."/>
            <person name="Chan C."/>
        </authorList>
    </citation>
    <scope>NUCLEOTIDE SEQUENCE</scope>
</reference>
<dbReference type="Proteomes" id="UP001178507">
    <property type="component" value="Unassembled WGS sequence"/>
</dbReference>
<dbReference type="EMBL" id="CAUJNA010000156">
    <property type="protein sequence ID" value="CAJ1372786.1"/>
    <property type="molecule type" value="Genomic_DNA"/>
</dbReference>
<organism evidence="1 2">
    <name type="scientific">Effrenium voratum</name>
    <dbReference type="NCBI Taxonomy" id="2562239"/>
    <lineage>
        <taxon>Eukaryota</taxon>
        <taxon>Sar</taxon>
        <taxon>Alveolata</taxon>
        <taxon>Dinophyceae</taxon>
        <taxon>Suessiales</taxon>
        <taxon>Symbiodiniaceae</taxon>
        <taxon>Effrenium</taxon>
    </lineage>
</organism>